<organism evidence="7 8">
    <name type="scientific">Colletotrichum gloeosporioides (strain Cg-14)</name>
    <name type="common">Anthracnose fungus</name>
    <name type="synonym">Glomerella cingulata</name>
    <dbReference type="NCBI Taxonomy" id="1237896"/>
    <lineage>
        <taxon>Eukaryota</taxon>
        <taxon>Fungi</taxon>
        <taxon>Dikarya</taxon>
        <taxon>Ascomycota</taxon>
        <taxon>Pezizomycotina</taxon>
        <taxon>Sordariomycetes</taxon>
        <taxon>Hypocreomycetidae</taxon>
        <taxon>Glomerellales</taxon>
        <taxon>Glomerellaceae</taxon>
        <taxon>Colletotrichum</taxon>
        <taxon>Colletotrichum gloeosporioides species complex</taxon>
    </lineage>
</organism>
<evidence type="ECO:0000256" key="5">
    <source>
        <dbReference type="ARBA" id="ARBA00023239"/>
    </source>
</evidence>
<protein>
    <submittedName>
        <fullName evidence="7">Uncharacterized protein</fullName>
    </submittedName>
</protein>
<dbReference type="EMBL" id="AMYD01001845">
    <property type="protein sequence ID" value="EQB51347.1"/>
    <property type="molecule type" value="Genomic_DNA"/>
</dbReference>
<evidence type="ECO:0000313" key="8">
    <source>
        <dbReference type="Proteomes" id="UP000015530"/>
    </source>
</evidence>
<keyword evidence="4" id="KW-1015">Disulfide bond</keyword>
<accession>T0K7A7</accession>
<dbReference type="GO" id="GO:0003723">
    <property type="term" value="F:RNA binding"/>
    <property type="evidence" value="ECO:0007669"/>
    <property type="project" value="InterPro"/>
</dbReference>
<evidence type="ECO:0000313" key="7">
    <source>
        <dbReference type="EMBL" id="EQB51347.1"/>
    </source>
</evidence>
<proteinExistence type="predicted"/>
<dbReference type="AlphaFoldDB" id="T0K7A7"/>
<sequence>MRFSISASVLVLLGVASGLPTELEARVPSNAPINLHNGPDSSGSFKCGDKTYSGHEIYLAAQRGTNLHLVGETRGRNQYPHPFPNDDSKGVKLNFPKDCPADDSRYEFPLMNGSPYDGGKNNVKQGDERVVFYYEDGEISYDATMQFATIIALLAPLALAADTWNLSGTCKSDNTCDVDTQYTSPQLVCGNNNGHFSGEGNEGKTSCTPVGTKCTYVWTC</sequence>
<dbReference type="Gene3D" id="3.10.450.30">
    <property type="entry name" value="Microbial ribonucleases"/>
    <property type="match status" value="1"/>
</dbReference>
<dbReference type="GO" id="GO:0016787">
    <property type="term" value="F:hydrolase activity"/>
    <property type="evidence" value="ECO:0007669"/>
    <property type="project" value="UniProtKB-KW"/>
</dbReference>
<dbReference type="Proteomes" id="UP000015530">
    <property type="component" value="Unassembled WGS sequence"/>
</dbReference>
<evidence type="ECO:0000256" key="2">
    <source>
        <dbReference type="ARBA" id="ARBA00022759"/>
    </source>
</evidence>
<dbReference type="PANTHER" id="PTHR42104">
    <property type="entry name" value="EXTRACELLULAR GUANYL-SPECIFIC RIBONUCLEASE RNTA (AFU_ORTHOLOGUE AFUA_4G03230)"/>
    <property type="match status" value="1"/>
</dbReference>
<dbReference type="HOGENOM" id="CLU_1255884_0_0_1"/>
<feature type="signal peptide" evidence="6">
    <location>
        <begin position="1"/>
        <end position="18"/>
    </location>
</feature>
<keyword evidence="2" id="KW-0255">Endonuclease</keyword>
<evidence type="ECO:0000256" key="4">
    <source>
        <dbReference type="ARBA" id="ARBA00023157"/>
    </source>
</evidence>
<feature type="chain" id="PRO_5004578729" evidence="6">
    <location>
        <begin position="19"/>
        <end position="220"/>
    </location>
</feature>
<keyword evidence="6" id="KW-0732">Signal</keyword>
<evidence type="ECO:0000256" key="6">
    <source>
        <dbReference type="SAM" id="SignalP"/>
    </source>
</evidence>
<keyword evidence="5" id="KW-0456">Lyase</keyword>
<dbReference type="InterPro" id="IPR000026">
    <property type="entry name" value="N1-like"/>
</dbReference>
<keyword evidence="1" id="KW-0540">Nuclease</keyword>
<dbReference type="OrthoDB" id="5425539at2759"/>
<reference evidence="8" key="1">
    <citation type="journal article" date="2013" name="Mol. Plant Microbe Interact.">
        <title>Global aspects of pacC regulation of pathogenicity genes in Colletotrichum gloeosporioides as revealed by transcriptome analysis.</title>
        <authorList>
            <person name="Alkan N."/>
            <person name="Meng X."/>
            <person name="Friedlander G."/>
            <person name="Reuveni E."/>
            <person name="Sukno S."/>
            <person name="Sherman A."/>
            <person name="Thon M."/>
            <person name="Fluhr R."/>
            <person name="Prusky D."/>
        </authorList>
    </citation>
    <scope>NUCLEOTIDE SEQUENCE [LARGE SCALE GENOMIC DNA]</scope>
    <source>
        <strain evidence="8">Cg-14</strain>
    </source>
</reference>
<dbReference type="InterPro" id="IPR016191">
    <property type="entry name" value="Ribonuclease/ribotoxin"/>
</dbReference>
<dbReference type="GO" id="GO:0046589">
    <property type="term" value="F:ribonuclease T1 activity"/>
    <property type="evidence" value="ECO:0007669"/>
    <property type="project" value="UniProtKB-EC"/>
</dbReference>
<comment type="caution">
    <text evidence="7">The sequence shown here is derived from an EMBL/GenBank/DDBJ whole genome shotgun (WGS) entry which is preliminary data.</text>
</comment>
<evidence type="ECO:0000256" key="1">
    <source>
        <dbReference type="ARBA" id="ARBA00022722"/>
    </source>
</evidence>
<dbReference type="SUPFAM" id="SSF53933">
    <property type="entry name" value="Microbial ribonucleases"/>
    <property type="match status" value="1"/>
</dbReference>
<dbReference type="Pfam" id="PF00545">
    <property type="entry name" value="Ribonuclease"/>
    <property type="match status" value="1"/>
</dbReference>
<evidence type="ECO:0000256" key="3">
    <source>
        <dbReference type="ARBA" id="ARBA00022801"/>
    </source>
</evidence>
<gene>
    <name evidence="7" type="ORF">CGLO_09116</name>
</gene>
<name>T0K7A7_COLGC</name>
<dbReference type="STRING" id="1237896.T0K7A7"/>
<keyword evidence="3" id="KW-0378">Hydrolase</keyword>
<dbReference type="PANTHER" id="PTHR42104:SF2">
    <property type="entry name" value="GUANYL-SPECIFIC RIBONUCLEASE, PUTATIVE (AFU_ORTHOLOGUE AFUA_4G01200)-RELATED"/>
    <property type="match status" value="1"/>
</dbReference>